<dbReference type="EMBL" id="GISG01180239">
    <property type="protein sequence ID" value="MBA4653623.1"/>
    <property type="molecule type" value="Transcribed_RNA"/>
</dbReference>
<proteinExistence type="predicted"/>
<reference evidence="1" key="2">
    <citation type="submission" date="2020-07" db="EMBL/GenBank/DDBJ databases">
        <authorList>
            <person name="Vera ALvarez R."/>
            <person name="Arias-Moreno D.M."/>
            <person name="Jimenez-Jacinto V."/>
            <person name="Jimenez-Bremont J.F."/>
            <person name="Swaminathan K."/>
            <person name="Moose S.P."/>
            <person name="Guerrero-Gonzalez M.L."/>
            <person name="Marino-Ramirez L."/>
            <person name="Landsman D."/>
            <person name="Rodriguez-Kessler M."/>
            <person name="Delgado-Sanchez P."/>
        </authorList>
    </citation>
    <scope>NUCLEOTIDE SEQUENCE</scope>
    <source>
        <tissue evidence="1">Cladode</tissue>
    </source>
</reference>
<sequence length="137" mass="15391">MDSEESSRYGRIKRWSFNKVSCVQNVDVLDQSIPPVDANSKATGSPRVRRIKRPSGSWITDVPDLASPSLVPPATETKYEIGQTFCNDPLCPKDAQKMGGVLCLRLQVIFSNWLNLPPRRSISWLKRLTVIPYGTPF</sequence>
<accession>A0A7C9E136</accession>
<name>A0A7C9E136_OPUST</name>
<evidence type="ECO:0000313" key="1">
    <source>
        <dbReference type="EMBL" id="MBA4653623.1"/>
    </source>
</evidence>
<organism evidence="1">
    <name type="scientific">Opuntia streptacantha</name>
    <name type="common">Prickly pear cactus</name>
    <name type="synonym">Opuntia cardona</name>
    <dbReference type="NCBI Taxonomy" id="393608"/>
    <lineage>
        <taxon>Eukaryota</taxon>
        <taxon>Viridiplantae</taxon>
        <taxon>Streptophyta</taxon>
        <taxon>Embryophyta</taxon>
        <taxon>Tracheophyta</taxon>
        <taxon>Spermatophyta</taxon>
        <taxon>Magnoliopsida</taxon>
        <taxon>eudicotyledons</taxon>
        <taxon>Gunneridae</taxon>
        <taxon>Pentapetalae</taxon>
        <taxon>Caryophyllales</taxon>
        <taxon>Cactineae</taxon>
        <taxon>Cactaceae</taxon>
        <taxon>Opuntioideae</taxon>
        <taxon>Opuntia</taxon>
    </lineage>
</organism>
<protein>
    <submittedName>
        <fullName evidence="1">Uncharacterized protein</fullName>
    </submittedName>
</protein>
<reference evidence="1" key="1">
    <citation type="journal article" date="2013" name="J. Plant Res.">
        <title>Effect of fungi and light on seed germination of three Opuntia species from semiarid lands of central Mexico.</title>
        <authorList>
            <person name="Delgado-Sanchez P."/>
            <person name="Jimenez-Bremont J.F."/>
            <person name="Guerrero-Gonzalez Mde L."/>
            <person name="Flores J."/>
        </authorList>
    </citation>
    <scope>NUCLEOTIDE SEQUENCE</scope>
    <source>
        <tissue evidence="1">Cladode</tissue>
    </source>
</reference>
<dbReference type="AlphaFoldDB" id="A0A7C9E136"/>